<evidence type="ECO:0000256" key="2">
    <source>
        <dbReference type="SAM" id="MobiDB-lite"/>
    </source>
</evidence>
<dbReference type="EMBL" id="CDPU01000033">
    <property type="protein sequence ID" value="CEO53096.1"/>
    <property type="molecule type" value="Genomic_DNA"/>
</dbReference>
<sequence>MSLARVKALKGEKTVSRKARKSGRASGTASPGGSEILQKVFQHDDTSYRSGSEATPPETPPVNYDSDSDGGSQLLALDELDLTPFDPKKLVSELQDRKNNQTDTRELLLHHYVKTLRNQYSAEFDNFDGQVDELFGVFLRGANRGATPKERSLSLQSYFLTATIADVDRVDSTRNILKQILSDDDDEECQIHALYALCLTVVFYAASKDEVFDFLDFLVEIVQSNGDSINALDKDGVMVATFECWAFAATHVDIWQHADYAMDTFVEKLDSTDVETQTIASECIAFIFEASRAHEQEEGEPFQLPYDPQRIAGRINGLTKVSVKSRSRKDRRDLRESLRSVGTSLDRGVGPYYSTATNVEDGKELGYRFKLRKRDAIGHQYHAPVESWHFYHRIHFLRNVFKGGLERHMENDNPIVIDCLDGLDWSAVPRSS</sequence>
<organism evidence="4">
    <name type="scientific">Bionectria ochroleuca</name>
    <name type="common">Gliocladium roseum</name>
    <dbReference type="NCBI Taxonomy" id="29856"/>
    <lineage>
        <taxon>Eukaryota</taxon>
        <taxon>Fungi</taxon>
        <taxon>Dikarya</taxon>
        <taxon>Ascomycota</taxon>
        <taxon>Pezizomycotina</taxon>
        <taxon>Sordariomycetes</taxon>
        <taxon>Hypocreomycetidae</taxon>
        <taxon>Hypocreales</taxon>
        <taxon>Bionectriaceae</taxon>
        <taxon>Clonostachys</taxon>
    </lineage>
</organism>
<dbReference type="InterPro" id="IPR007701">
    <property type="entry name" value="Interferon-rel_develop_reg_N"/>
</dbReference>
<evidence type="ECO:0000256" key="1">
    <source>
        <dbReference type="ARBA" id="ARBA00008828"/>
    </source>
</evidence>
<evidence type="ECO:0000259" key="3">
    <source>
        <dbReference type="Pfam" id="PF05004"/>
    </source>
</evidence>
<comment type="similarity">
    <text evidence="1">Belongs to the IFRD family.</text>
</comment>
<dbReference type="AlphaFoldDB" id="A0A0B7KEI5"/>
<feature type="region of interest" description="Disordered" evidence="2">
    <location>
        <begin position="1"/>
        <end position="70"/>
    </location>
</feature>
<evidence type="ECO:0000313" key="4">
    <source>
        <dbReference type="EMBL" id="CEO53096.1"/>
    </source>
</evidence>
<proteinExistence type="inferred from homology"/>
<dbReference type="InterPro" id="IPR016024">
    <property type="entry name" value="ARM-type_fold"/>
</dbReference>
<reference evidence="4" key="1">
    <citation type="submission" date="2015-01" db="EMBL/GenBank/DDBJ databases">
        <authorList>
            <person name="Durling Mikael"/>
        </authorList>
    </citation>
    <scope>NUCLEOTIDE SEQUENCE</scope>
</reference>
<dbReference type="SUPFAM" id="SSF48371">
    <property type="entry name" value="ARM repeat"/>
    <property type="match status" value="1"/>
</dbReference>
<dbReference type="Pfam" id="PF05004">
    <property type="entry name" value="IFRD"/>
    <property type="match status" value="1"/>
</dbReference>
<gene>
    <name evidence="4" type="ORF">BN869_000009154_1</name>
</gene>
<dbReference type="InterPro" id="IPR039777">
    <property type="entry name" value="IFRD"/>
</dbReference>
<dbReference type="PANTHER" id="PTHR12354">
    <property type="entry name" value="INTERFERON-RELATED DEVELOPMENTAL REGULATOR"/>
    <property type="match status" value="1"/>
</dbReference>
<protein>
    <recommendedName>
        <fullName evidence="3">Interferon-related developmental regulator N-terminal domain-containing protein</fullName>
    </recommendedName>
</protein>
<dbReference type="PANTHER" id="PTHR12354:SF1">
    <property type="entry name" value="INTERFERON-RELATED DEVELOPMENTAL REGULATOR 1"/>
    <property type="match status" value="1"/>
</dbReference>
<accession>A0A0B7KEI5</accession>
<name>A0A0B7KEI5_BIOOC</name>
<feature type="domain" description="Interferon-related developmental regulator N-terminal" evidence="3">
    <location>
        <begin position="89"/>
        <end position="345"/>
    </location>
</feature>